<proteinExistence type="predicted"/>
<name>A0A8J2J226_9HEXA</name>
<feature type="chain" id="PRO_5035160714" evidence="2">
    <location>
        <begin position="16"/>
        <end position="97"/>
    </location>
</feature>
<evidence type="ECO:0000256" key="2">
    <source>
        <dbReference type="SAM" id="SignalP"/>
    </source>
</evidence>
<protein>
    <submittedName>
        <fullName evidence="3">Uncharacterized protein</fullName>
    </submittedName>
</protein>
<keyword evidence="2" id="KW-0732">Signal</keyword>
<comment type="caution">
    <text evidence="3">The sequence shown here is derived from an EMBL/GenBank/DDBJ whole genome shotgun (WGS) entry which is preliminary data.</text>
</comment>
<sequence>MRWIWLSILVTLAYGFPVDQPPPPSQELEVPFDQDTIDGYDFSYSYFGTPVVEDPAVTNTRVPAAGSTGSNATKEQKQPQQQQTTSQNSGGRSAREK</sequence>
<evidence type="ECO:0000313" key="3">
    <source>
        <dbReference type="EMBL" id="CAG7639281.1"/>
    </source>
</evidence>
<dbReference type="Proteomes" id="UP000708208">
    <property type="component" value="Unassembled WGS sequence"/>
</dbReference>
<gene>
    <name evidence="3" type="ORF">AFUS01_LOCUS354</name>
</gene>
<accession>A0A8J2J226</accession>
<feature type="signal peptide" evidence="2">
    <location>
        <begin position="1"/>
        <end position="15"/>
    </location>
</feature>
<feature type="compositionally biased region" description="Polar residues" evidence="1">
    <location>
        <begin position="57"/>
        <end position="72"/>
    </location>
</feature>
<dbReference type="AlphaFoldDB" id="A0A8J2J226"/>
<feature type="non-terminal residue" evidence="3">
    <location>
        <position position="97"/>
    </location>
</feature>
<keyword evidence="4" id="KW-1185">Reference proteome</keyword>
<evidence type="ECO:0000256" key="1">
    <source>
        <dbReference type="SAM" id="MobiDB-lite"/>
    </source>
</evidence>
<reference evidence="3" key="1">
    <citation type="submission" date="2021-06" db="EMBL/GenBank/DDBJ databases">
        <authorList>
            <person name="Hodson N. C."/>
            <person name="Mongue J. A."/>
            <person name="Jaron S. K."/>
        </authorList>
    </citation>
    <scope>NUCLEOTIDE SEQUENCE</scope>
</reference>
<organism evidence="3 4">
    <name type="scientific">Allacma fusca</name>
    <dbReference type="NCBI Taxonomy" id="39272"/>
    <lineage>
        <taxon>Eukaryota</taxon>
        <taxon>Metazoa</taxon>
        <taxon>Ecdysozoa</taxon>
        <taxon>Arthropoda</taxon>
        <taxon>Hexapoda</taxon>
        <taxon>Collembola</taxon>
        <taxon>Symphypleona</taxon>
        <taxon>Sminthuridae</taxon>
        <taxon>Allacma</taxon>
    </lineage>
</organism>
<feature type="region of interest" description="Disordered" evidence="1">
    <location>
        <begin position="56"/>
        <end position="97"/>
    </location>
</feature>
<evidence type="ECO:0000313" key="4">
    <source>
        <dbReference type="Proteomes" id="UP000708208"/>
    </source>
</evidence>
<feature type="compositionally biased region" description="Low complexity" evidence="1">
    <location>
        <begin position="78"/>
        <end position="87"/>
    </location>
</feature>
<dbReference type="EMBL" id="CAJVCH010001525">
    <property type="protein sequence ID" value="CAG7639281.1"/>
    <property type="molecule type" value="Genomic_DNA"/>
</dbReference>